<keyword evidence="2" id="KW-1003">Cell membrane</keyword>
<evidence type="ECO:0000256" key="5">
    <source>
        <dbReference type="ARBA" id="ARBA00023136"/>
    </source>
</evidence>
<dbReference type="InterPro" id="IPR025405">
    <property type="entry name" value="DUF4131"/>
</dbReference>
<feature type="transmembrane region" description="Helical" evidence="6">
    <location>
        <begin position="349"/>
        <end position="369"/>
    </location>
</feature>
<dbReference type="Pfam" id="PF13567">
    <property type="entry name" value="DUF4131"/>
    <property type="match status" value="1"/>
</dbReference>
<keyword evidence="5 6" id="KW-0472">Membrane</keyword>
<feature type="transmembrane region" description="Helical" evidence="6">
    <location>
        <begin position="279"/>
        <end position="302"/>
    </location>
</feature>
<feature type="transmembrane region" description="Helical" evidence="6">
    <location>
        <begin position="497"/>
        <end position="514"/>
    </location>
</feature>
<evidence type="ECO:0000313" key="9">
    <source>
        <dbReference type="EMBL" id="MCS5491619.1"/>
    </source>
</evidence>
<keyword evidence="3 6" id="KW-0812">Transmembrane</keyword>
<feature type="transmembrane region" description="Helical" evidence="6">
    <location>
        <begin position="322"/>
        <end position="342"/>
    </location>
</feature>
<feature type="transmembrane region" description="Helical" evidence="6">
    <location>
        <begin position="57"/>
        <end position="76"/>
    </location>
</feature>
<dbReference type="Proteomes" id="UP001206788">
    <property type="component" value="Unassembled WGS sequence"/>
</dbReference>
<feature type="transmembrane region" description="Helical" evidence="6">
    <location>
        <begin position="412"/>
        <end position="434"/>
    </location>
</feature>
<keyword evidence="10" id="KW-1185">Reference proteome</keyword>
<feature type="transmembrane region" description="Helical" evidence="6">
    <location>
        <begin position="471"/>
        <end position="491"/>
    </location>
</feature>
<feature type="transmembrane region" description="Helical" evidence="6">
    <location>
        <begin position="7"/>
        <end position="25"/>
    </location>
</feature>
<dbReference type="InterPro" id="IPR052159">
    <property type="entry name" value="Competence_DNA_uptake"/>
</dbReference>
<evidence type="ECO:0000256" key="3">
    <source>
        <dbReference type="ARBA" id="ARBA00022692"/>
    </source>
</evidence>
<name>A0ABT2G8N6_9BACT</name>
<dbReference type="NCBIfam" id="TIGR00360">
    <property type="entry name" value="ComEC_N-term"/>
    <property type="match status" value="1"/>
</dbReference>
<dbReference type="EMBL" id="JANWGH010000003">
    <property type="protein sequence ID" value="MCS5491619.1"/>
    <property type="molecule type" value="Genomic_DNA"/>
</dbReference>
<dbReference type="InterPro" id="IPR004477">
    <property type="entry name" value="ComEC_N"/>
</dbReference>
<dbReference type="PANTHER" id="PTHR30619:SF1">
    <property type="entry name" value="RECOMBINATION PROTEIN 2"/>
    <property type="match status" value="1"/>
</dbReference>
<sequence>MRFSDYPFLRFLIFFLIGILIGSYIELGSVWRLFAILLICNWLLYFYLVWKRKSLGLISIFGYSQLIFLGISISFFEKNKGEIPEPIEGSYLAEVQNFDLEKPNSKENLLLVKAYQTEEGWKEIEQSVLVYHQSGLDLIPGQLVWVADSPEILDPPRNPYEFDYRSFLAKKGIYARQFIPKGKIQILRNPASSGFRLANIREYFASLIRNNIPQIEFQPIALALLLGQKEQLDRSLKDAFSDAGVMHVLAVSGLHVGILVAVLLFLTKPLKLKSSIRKVYLIGVVFIIWTYAGITGFAPSVVRASVMFTLVVLGEMRDRKPTIFNILAFSAMLMIALNPLVIEDVGFQLSYVAVSGIVLIQPLILRLWYPRNRILEYLWQLAAVSIAAQLVTFPISVWYFHSFPVWFLPANLLIIPLTFVIMQVGIPFLFIGWVPVVGKGLGWIVGSLIQVEIWVLEGFRMLPFRLKEITIYPTTMWVIWGFLLIWVAWEYFPKKRLMYLAILLILVWFGGRWYNSKGLTQNQATIYRAKDGWAIDFWANGFLKSWNQGIQPDEMKFLISPNRVKKEYGNQPKALTTMQGPQGELYFPEMGIMLANDTLYFPQDRKLSLQVWDESSWKSTDERGVLPLSKSAVQITF</sequence>
<evidence type="ECO:0000259" key="7">
    <source>
        <dbReference type="Pfam" id="PF03772"/>
    </source>
</evidence>
<dbReference type="Pfam" id="PF03772">
    <property type="entry name" value="Competence"/>
    <property type="match status" value="1"/>
</dbReference>
<feature type="domain" description="DUF4131" evidence="8">
    <location>
        <begin position="29"/>
        <end position="183"/>
    </location>
</feature>
<feature type="transmembrane region" description="Helical" evidence="6">
    <location>
        <begin position="244"/>
        <end position="267"/>
    </location>
</feature>
<evidence type="ECO:0000256" key="6">
    <source>
        <dbReference type="SAM" id="Phobius"/>
    </source>
</evidence>
<dbReference type="RefSeq" id="WP_259415244.1">
    <property type="nucleotide sequence ID" value="NZ_JANWGH010000003.1"/>
</dbReference>
<proteinExistence type="predicted"/>
<evidence type="ECO:0000259" key="8">
    <source>
        <dbReference type="Pfam" id="PF13567"/>
    </source>
</evidence>
<evidence type="ECO:0000256" key="2">
    <source>
        <dbReference type="ARBA" id="ARBA00022475"/>
    </source>
</evidence>
<reference evidence="9 10" key="1">
    <citation type="submission" date="2022-08" db="EMBL/GenBank/DDBJ databases">
        <title>Algoriphagus sp. CAU 1643 isolated from mud.</title>
        <authorList>
            <person name="Kim W."/>
        </authorList>
    </citation>
    <scope>NUCLEOTIDE SEQUENCE [LARGE SCALE GENOMIC DNA]</scope>
    <source>
        <strain evidence="9 10">CAU 1643</strain>
    </source>
</reference>
<evidence type="ECO:0000256" key="1">
    <source>
        <dbReference type="ARBA" id="ARBA00004651"/>
    </source>
</evidence>
<gene>
    <name evidence="9" type="ORF">NY014_14350</name>
</gene>
<protein>
    <submittedName>
        <fullName evidence="9">ComEC family competence protein</fullName>
    </submittedName>
</protein>
<dbReference type="PANTHER" id="PTHR30619">
    <property type="entry name" value="DNA INTERNALIZATION/COMPETENCE PROTEIN COMEC/REC2"/>
    <property type="match status" value="1"/>
</dbReference>
<keyword evidence="4 6" id="KW-1133">Transmembrane helix</keyword>
<comment type="caution">
    <text evidence="9">The sequence shown here is derived from an EMBL/GenBank/DDBJ whole genome shotgun (WGS) entry which is preliminary data.</text>
</comment>
<feature type="transmembrane region" description="Helical" evidence="6">
    <location>
        <begin position="31"/>
        <end position="50"/>
    </location>
</feature>
<evidence type="ECO:0000256" key="4">
    <source>
        <dbReference type="ARBA" id="ARBA00022989"/>
    </source>
</evidence>
<feature type="domain" description="ComEC/Rec2-related protein" evidence="7">
    <location>
        <begin position="224"/>
        <end position="489"/>
    </location>
</feature>
<feature type="transmembrane region" description="Helical" evidence="6">
    <location>
        <begin position="381"/>
        <end position="400"/>
    </location>
</feature>
<organism evidence="9 10">
    <name type="scientific">Algoriphagus limi</name>
    <dbReference type="NCBI Taxonomy" id="2975273"/>
    <lineage>
        <taxon>Bacteria</taxon>
        <taxon>Pseudomonadati</taxon>
        <taxon>Bacteroidota</taxon>
        <taxon>Cytophagia</taxon>
        <taxon>Cytophagales</taxon>
        <taxon>Cyclobacteriaceae</taxon>
        <taxon>Algoriphagus</taxon>
    </lineage>
</organism>
<evidence type="ECO:0000313" key="10">
    <source>
        <dbReference type="Proteomes" id="UP001206788"/>
    </source>
</evidence>
<accession>A0ABT2G8N6</accession>
<comment type="subcellular location">
    <subcellularLocation>
        <location evidence="1">Cell membrane</location>
        <topology evidence="1">Multi-pass membrane protein</topology>
    </subcellularLocation>
</comment>